<evidence type="ECO:0000256" key="3">
    <source>
        <dbReference type="SAM" id="SignalP"/>
    </source>
</evidence>
<dbReference type="PANTHER" id="PTHR31189">
    <property type="entry name" value="OS03G0336100 PROTEIN-RELATED"/>
    <property type="match status" value="1"/>
</dbReference>
<dbReference type="EMBL" id="CACRZD030000001">
    <property type="protein sequence ID" value="CAA6653705.1"/>
    <property type="molecule type" value="Genomic_DNA"/>
</dbReference>
<dbReference type="PANTHER" id="PTHR31189:SF13">
    <property type="entry name" value="CUPINCIN"/>
    <property type="match status" value="1"/>
</dbReference>
<evidence type="ECO:0000313" key="5">
    <source>
        <dbReference type="EMBL" id="CAA2613890.1"/>
    </source>
</evidence>
<dbReference type="AlphaFoldDB" id="A0A7I8I7Y4"/>
<dbReference type="CDD" id="cd02245">
    <property type="entry name" value="cupin_7S_vicilin-like_C"/>
    <property type="match status" value="1"/>
</dbReference>
<feature type="domain" description="Cupin type-1" evidence="4">
    <location>
        <begin position="305"/>
        <end position="482"/>
    </location>
</feature>
<feature type="compositionally biased region" description="Basic and acidic residues" evidence="2">
    <location>
        <begin position="46"/>
        <end position="64"/>
    </location>
</feature>
<dbReference type="Pfam" id="PF00190">
    <property type="entry name" value="Cupin_1"/>
    <property type="match status" value="1"/>
</dbReference>
<dbReference type="SMART" id="SM00835">
    <property type="entry name" value="Cupin_1"/>
    <property type="match status" value="1"/>
</dbReference>
<organism evidence="5">
    <name type="scientific">Spirodela intermedia</name>
    <name type="common">Intermediate duckweed</name>
    <dbReference type="NCBI Taxonomy" id="51605"/>
    <lineage>
        <taxon>Eukaryota</taxon>
        <taxon>Viridiplantae</taxon>
        <taxon>Streptophyta</taxon>
        <taxon>Embryophyta</taxon>
        <taxon>Tracheophyta</taxon>
        <taxon>Spermatophyta</taxon>
        <taxon>Magnoliopsida</taxon>
        <taxon>Liliopsida</taxon>
        <taxon>Araceae</taxon>
        <taxon>Lemnoideae</taxon>
        <taxon>Spirodela</taxon>
    </lineage>
</organism>
<evidence type="ECO:0000259" key="4">
    <source>
        <dbReference type="SMART" id="SM00835"/>
    </source>
</evidence>
<evidence type="ECO:0000256" key="1">
    <source>
        <dbReference type="SAM" id="Coils"/>
    </source>
</evidence>
<dbReference type="InterPro" id="IPR011051">
    <property type="entry name" value="RmlC_Cupin_sf"/>
</dbReference>
<dbReference type="InterPro" id="IPR014710">
    <property type="entry name" value="RmlC-like_jellyroll"/>
</dbReference>
<dbReference type="EMBL" id="LR743588">
    <property type="protein sequence ID" value="CAA2613890.1"/>
    <property type="molecule type" value="Genomic_DNA"/>
</dbReference>
<reference evidence="5 6" key="1">
    <citation type="submission" date="2019-12" db="EMBL/GenBank/DDBJ databases">
        <authorList>
            <person name="Scholz U."/>
            <person name="Mascher M."/>
            <person name="Fiebig A."/>
        </authorList>
    </citation>
    <scope>NUCLEOTIDE SEQUENCE</scope>
</reference>
<feature type="region of interest" description="Disordered" evidence="2">
    <location>
        <begin position="40"/>
        <end position="64"/>
    </location>
</feature>
<evidence type="ECO:0000313" key="6">
    <source>
        <dbReference type="Proteomes" id="UP001189122"/>
    </source>
</evidence>
<sequence>MTNSRSFAFLLLLSVSLAASATALSFEREDPELQVCRRQCRQQRQLSEREQRKRRREEEESRERLQVCRRKCEREAEGPREESECRRRCQERYQEEERREGREADPQREEEEEEEREGERHRGGRNPYFFDQESFQHRIRTQHGSVRVLERFTRRSDLLRGSRSTVWASWRRGTLTIVREENNRETLGIRKGDILRIRAGSMVYLVNQDDNEKLFIAKILRTVATPGVLREYFAVGGENPESFLRSFSSEILEAAFKAPRESLEKMFRHQKGAIVQASKEQVRAMSRRSSEGGGHWPFGESSRTFNLLGKRPSISSRHGQLFEADAGDYRELEDLDIQVSFTNITGGSMAAPFYNTRSTKLSMVVNGEGYFEMACPHVSREGEERRERGEEEGERREGQGQQRQVHYQKMRSRLSCGTAFLVPAGHPVSIVASSNQNLQVICFEINARDNRRLFLAGKNSILKQLEREAKELSFNAPAKEVEEFLGRQEETAFVDGPERRSEQQREEKRLPLGSILDFAGF</sequence>
<dbReference type="SUPFAM" id="SSF51182">
    <property type="entry name" value="RmlC-like cupins"/>
    <property type="match status" value="2"/>
</dbReference>
<dbReference type="CDD" id="cd02244">
    <property type="entry name" value="cupin_7S_vicilin-like_N"/>
    <property type="match status" value="1"/>
</dbReference>
<feature type="region of interest" description="Disordered" evidence="2">
    <location>
        <begin position="96"/>
        <end position="127"/>
    </location>
</feature>
<feature type="region of interest" description="Disordered" evidence="2">
    <location>
        <begin position="487"/>
        <end position="508"/>
    </location>
</feature>
<keyword evidence="6" id="KW-1185">Reference proteome</keyword>
<gene>
    <name evidence="5" type="ORF">SI7747_01000295</name>
</gene>
<keyword evidence="1" id="KW-0175">Coiled coil</keyword>
<feature type="compositionally biased region" description="Basic and acidic residues" evidence="2">
    <location>
        <begin position="96"/>
        <end position="107"/>
    </location>
</feature>
<feature type="chain" id="PRO_5029728753" description="Cupin type-1 domain-containing protein" evidence="3">
    <location>
        <begin position="24"/>
        <end position="521"/>
    </location>
</feature>
<accession>A0A7I8I7Y4</accession>
<protein>
    <recommendedName>
        <fullName evidence="4">Cupin type-1 domain-containing protein</fullName>
    </recommendedName>
</protein>
<dbReference type="InterPro" id="IPR050253">
    <property type="entry name" value="Seed_Storage-Functional"/>
</dbReference>
<dbReference type="Proteomes" id="UP001189122">
    <property type="component" value="Unassembled WGS sequence"/>
</dbReference>
<feature type="region of interest" description="Disordered" evidence="2">
    <location>
        <begin position="378"/>
        <end position="406"/>
    </location>
</feature>
<proteinExistence type="predicted"/>
<dbReference type="InterPro" id="IPR006045">
    <property type="entry name" value="Cupin_1"/>
</dbReference>
<feature type="coiled-coil region" evidence="1">
    <location>
        <begin position="455"/>
        <end position="482"/>
    </location>
</feature>
<name>A0A7I8I7Y4_SPIIN</name>
<feature type="compositionally biased region" description="Basic and acidic residues" evidence="2">
    <location>
        <begin position="378"/>
        <end position="398"/>
    </location>
</feature>
<keyword evidence="3" id="KW-0732">Signal</keyword>
<feature type="signal peptide" evidence="3">
    <location>
        <begin position="1"/>
        <end position="23"/>
    </location>
</feature>
<dbReference type="Gene3D" id="2.60.120.10">
    <property type="entry name" value="Jelly Rolls"/>
    <property type="match status" value="3"/>
</dbReference>
<evidence type="ECO:0000256" key="2">
    <source>
        <dbReference type="SAM" id="MobiDB-lite"/>
    </source>
</evidence>